<protein>
    <submittedName>
        <fullName evidence="1">DUF4062 domain-containing protein</fullName>
    </submittedName>
</protein>
<proteinExistence type="predicted"/>
<comment type="caution">
    <text evidence="1">The sequence shown here is derived from an EMBL/GenBank/DDBJ whole genome shotgun (WGS) entry which is preliminary data.</text>
</comment>
<name>A0ABD4VH05_STRSA</name>
<dbReference type="AlphaFoldDB" id="A0ABD4VH05"/>
<dbReference type="RefSeq" id="WP_268685599.1">
    <property type="nucleotide sequence ID" value="NZ_JAKUVJ010000003.1"/>
</dbReference>
<accession>A0ABD4VH05</accession>
<dbReference type="EMBL" id="JAKUVJ010000003">
    <property type="protein sequence ID" value="MCY7033989.1"/>
    <property type="molecule type" value="Genomic_DNA"/>
</dbReference>
<sequence>MSANKVKDPIKVFISSKCDGKYREMRKRLSKLINDSPLMSSICYEEEGSRSVISEEFYINHVKSCDVCLFIIDNEDEISPSVLKEKDAAKKHNKKCLYFFCTENSSDRTQLQEDLNAKEKYSEIPVFDQIPEIVIESIAGDIIHYYRYRNSDIVDYKISDINTDKYSSTILDISKESKVLCEYLFKIFQLNLSQDENKLSNIDYEIIKFFQFIFNKNKLLEINFDILEEYFVSKIEEELKEILTQRFSALQLYFKGDLNGAISILSDSLMKATNDVNIPKWIVNNIAIDLRNVQNEKGNYENSWPNSNSGLEYLNNSKEPIYFPLLDRKEKMFFEKIDKFHADNLYLESVRSYNLCNIGVFQWISESFILSLGYASIAHIQHVKQLMKVLLRTLAEMYDDYEFKIELFALAVTSSDKELANFLLKSKQVIGTISSEEIEYTIKLIRNIEFPNNRLRSQCYLLRHFSDYINDSIIASFLMEFKGEVIKWLNQENCELNLEKPIFEALKQIITRSNYEDSIVILDIIFDKKLIRFYDSAFSLLSRMDYSVLSNQIQKKVENYFIFKNEEYQLNAYGSYSNALINYVRNSTNDNTKLLRYVEENDSLLMEKIKLELEHNIVPEKYIDKFIEDIISYNRTQGKNGIFTFSAVNNFQTIFNIIKIDNVKLSEETFNKLIDICKQTITSDNQLLSDKYSSFNLLFQIYFSQIHDLNWSKLIDILQSNRNTLLVHSDFTDENPIILSIQLNVMKSIYDGNYNLVINDILKLSDENIFEIKRVISFLRTIFEFDKFSPSSEFIMFCTYFCLNMTKHYSRNIKMNAADLLIKLTKYEIVNQIILNQLSNMMDCSNSDIKLVIVTNIDKIISNGDYKDYIIEKAKLDNHHLVIKYANEYRMENSNE</sequence>
<reference evidence="1 2" key="1">
    <citation type="journal article" date="2022" name="Med Res Arch">
        <title>Genomic identification of streptococcal strains and relation to clinical characteristics. A substudy to The Partial Oral Treatment of Endocarditis (POET) Trial.</title>
        <authorList>
            <person name="Christensen J."/>
            <person name="Jensen C."/>
            <person name="Dargis R."/>
            <person name="Nielsen X."/>
            <person name="Pries- Heje M."/>
            <person name="Wiingaard C."/>
            <person name="Ihlemann N."/>
            <person name="Gill S."/>
            <person name="Bruun N."/>
            <person name="Elming H."/>
            <person name="Povlsen J."/>
            <person name="Madsen T."/>
            <person name="Jensen K."/>
            <person name="Fuursted K."/>
            <person name="Ostergaard L."/>
            <person name="Christiansen U."/>
            <person name="Rosenvinge F."/>
            <person name="Helweg-Larsen J."/>
            <person name="Fosbol E."/>
            <person name="Kober L."/>
            <person name="Torp-Pedersen C."/>
            <person name="Tonder N."/>
            <person name="Moser C."/>
            <person name="Iversen K."/>
            <person name="Bundgaard H."/>
        </authorList>
    </citation>
    <scope>NUCLEOTIDE SEQUENCE [LARGE SCALE GENOMIC DNA]</scope>
    <source>
        <strain evidence="1 2">A12055600</strain>
    </source>
</reference>
<gene>
    <name evidence="1" type="ORF">MK406_02725</name>
</gene>
<evidence type="ECO:0000313" key="2">
    <source>
        <dbReference type="Proteomes" id="UP001208557"/>
    </source>
</evidence>
<dbReference type="Proteomes" id="UP001208557">
    <property type="component" value="Unassembled WGS sequence"/>
</dbReference>
<organism evidence="1 2">
    <name type="scientific">Streptococcus sanguinis</name>
    <dbReference type="NCBI Taxonomy" id="1305"/>
    <lineage>
        <taxon>Bacteria</taxon>
        <taxon>Bacillati</taxon>
        <taxon>Bacillota</taxon>
        <taxon>Bacilli</taxon>
        <taxon>Lactobacillales</taxon>
        <taxon>Streptococcaceae</taxon>
        <taxon>Streptococcus</taxon>
    </lineage>
</organism>
<evidence type="ECO:0000313" key="1">
    <source>
        <dbReference type="EMBL" id="MCY7033989.1"/>
    </source>
</evidence>